<gene>
    <name evidence="1" type="ORF">BJX68DRAFT_163176</name>
</gene>
<organism evidence="1 2">
    <name type="scientific">Aspergillus pseudodeflectus</name>
    <dbReference type="NCBI Taxonomy" id="176178"/>
    <lineage>
        <taxon>Eukaryota</taxon>
        <taxon>Fungi</taxon>
        <taxon>Dikarya</taxon>
        <taxon>Ascomycota</taxon>
        <taxon>Pezizomycotina</taxon>
        <taxon>Eurotiomycetes</taxon>
        <taxon>Eurotiomycetidae</taxon>
        <taxon>Eurotiales</taxon>
        <taxon>Aspergillaceae</taxon>
        <taxon>Aspergillus</taxon>
        <taxon>Aspergillus subgen. Nidulantes</taxon>
    </lineage>
</organism>
<keyword evidence="2" id="KW-1185">Reference proteome</keyword>
<dbReference type="RefSeq" id="XP_070903407.1">
    <property type="nucleotide sequence ID" value="XM_071036908.1"/>
</dbReference>
<dbReference type="GeneID" id="98152072"/>
<accession>A0ABR4L432</accession>
<protein>
    <submittedName>
        <fullName evidence="1">Uncharacterized protein</fullName>
    </submittedName>
</protein>
<dbReference type="Proteomes" id="UP001610444">
    <property type="component" value="Unassembled WGS sequence"/>
</dbReference>
<name>A0ABR4L432_9EURO</name>
<sequence>MHGMRKPEIWFYNFVACFLPCSTNATKPKLHFDTITRFCLKRPTKINMAPQEQAPHLCSDPGYYSTAWGQSPVSGTERHCVEYHDLGGLKICSMLMATMALLHGVLAAQMQQMECPGELITVSDMAEIAPIQSAANLVVLEIKKPRTIAQPVRGGWHL</sequence>
<evidence type="ECO:0000313" key="1">
    <source>
        <dbReference type="EMBL" id="KAL2858238.1"/>
    </source>
</evidence>
<comment type="caution">
    <text evidence="1">The sequence shown here is derived from an EMBL/GenBank/DDBJ whole genome shotgun (WGS) entry which is preliminary data.</text>
</comment>
<dbReference type="EMBL" id="JBFXLR010000005">
    <property type="protein sequence ID" value="KAL2858238.1"/>
    <property type="molecule type" value="Genomic_DNA"/>
</dbReference>
<reference evidence="1 2" key="1">
    <citation type="submission" date="2024-07" db="EMBL/GenBank/DDBJ databases">
        <title>Section-level genome sequencing and comparative genomics of Aspergillus sections Usti and Cavernicolus.</title>
        <authorList>
            <consortium name="Lawrence Berkeley National Laboratory"/>
            <person name="Nybo J.L."/>
            <person name="Vesth T.C."/>
            <person name="Theobald S."/>
            <person name="Frisvad J.C."/>
            <person name="Larsen T.O."/>
            <person name="Kjaerboelling I."/>
            <person name="Rothschild-Mancinelli K."/>
            <person name="Lyhne E.K."/>
            <person name="Kogle M.E."/>
            <person name="Barry K."/>
            <person name="Clum A."/>
            <person name="Na H."/>
            <person name="Ledsgaard L."/>
            <person name="Lin J."/>
            <person name="Lipzen A."/>
            <person name="Kuo A."/>
            <person name="Riley R."/>
            <person name="Mondo S."/>
            <person name="LaButti K."/>
            <person name="Haridas S."/>
            <person name="Pangalinan J."/>
            <person name="Salamov A.A."/>
            <person name="Simmons B.A."/>
            <person name="Magnuson J.K."/>
            <person name="Chen J."/>
            <person name="Drula E."/>
            <person name="Henrissat B."/>
            <person name="Wiebenga A."/>
            <person name="Lubbers R.J."/>
            <person name="Gomes A.C."/>
            <person name="Macurrencykelacurrency M.R."/>
            <person name="Stajich J."/>
            <person name="Grigoriev I.V."/>
            <person name="Mortensen U.H."/>
            <person name="De vries R.P."/>
            <person name="Baker S.E."/>
            <person name="Andersen M.R."/>
        </authorList>
    </citation>
    <scope>NUCLEOTIDE SEQUENCE [LARGE SCALE GENOMIC DNA]</scope>
    <source>
        <strain evidence="1 2">CBS 756.74</strain>
    </source>
</reference>
<proteinExistence type="predicted"/>
<evidence type="ECO:0000313" key="2">
    <source>
        <dbReference type="Proteomes" id="UP001610444"/>
    </source>
</evidence>